<evidence type="ECO:0000313" key="3">
    <source>
        <dbReference type="EMBL" id="PRQ73667.1"/>
    </source>
</evidence>
<name>A0A2T0A6P0_RHOTO</name>
<evidence type="ECO:0000256" key="1">
    <source>
        <dbReference type="SAM" id="MobiDB-lite"/>
    </source>
</evidence>
<feature type="transmembrane region" description="Helical" evidence="2">
    <location>
        <begin position="12"/>
        <end position="35"/>
    </location>
</feature>
<evidence type="ECO:0000256" key="2">
    <source>
        <dbReference type="SAM" id="Phobius"/>
    </source>
</evidence>
<accession>A0A2T0A6P0</accession>
<feature type="transmembrane region" description="Helical" evidence="2">
    <location>
        <begin position="81"/>
        <end position="102"/>
    </location>
</feature>
<keyword evidence="2" id="KW-0472">Membrane</keyword>
<feature type="region of interest" description="Disordered" evidence="1">
    <location>
        <begin position="182"/>
        <end position="207"/>
    </location>
</feature>
<keyword evidence="2" id="KW-1133">Transmembrane helix</keyword>
<comment type="caution">
    <text evidence="3">The sequence shown here is derived from an EMBL/GenBank/DDBJ whole genome shotgun (WGS) entry which is preliminary data.</text>
</comment>
<feature type="transmembrane region" description="Helical" evidence="2">
    <location>
        <begin position="109"/>
        <end position="128"/>
    </location>
</feature>
<reference evidence="3 4" key="1">
    <citation type="journal article" date="2018" name="Elife">
        <title>Functional genomics of lipid metabolism in the oleaginous yeast Rhodosporidium toruloides.</title>
        <authorList>
            <person name="Coradetti S.T."/>
            <person name="Pinel D."/>
            <person name="Geiselman G."/>
            <person name="Ito M."/>
            <person name="Mondo S."/>
            <person name="Reilly M.C."/>
            <person name="Cheng Y.F."/>
            <person name="Bauer S."/>
            <person name="Grigoriev I."/>
            <person name="Gladden J.M."/>
            <person name="Simmons B.A."/>
            <person name="Brem R."/>
            <person name="Arkin A.P."/>
            <person name="Skerker J.M."/>
        </authorList>
    </citation>
    <scope>NUCLEOTIDE SEQUENCE [LARGE SCALE GENOMIC DNA]</scope>
    <source>
        <strain evidence="3 4">NBRC 0880</strain>
    </source>
</reference>
<sequence length="207" mass="21529">MSKPRVNPCLACCETFTTFVGLIALLTMLASLYILGTVVGQAGGFAGILLEPALPAELVDALSGLCDGTAVLNFNGLPSSAQGAALTVAITGIILDLFILLVLSQKPDLYAFIRFLLFHVMLVTPIFAPKLLNAHISMCGIEAMCFGLWKTVMSVFYIDTEDKASAGGVASPGTMQLDLTEQGRRRAASAGGGAGKGTSAGSGKKRR</sequence>
<organism evidence="3 4">
    <name type="scientific">Rhodotorula toruloides</name>
    <name type="common">Yeast</name>
    <name type="synonym">Rhodosporidium toruloides</name>
    <dbReference type="NCBI Taxonomy" id="5286"/>
    <lineage>
        <taxon>Eukaryota</taxon>
        <taxon>Fungi</taxon>
        <taxon>Dikarya</taxon>
        <taxon>Basidiomycota</taxon>
        <taxon>Pucciniomycotina</taxon>
        <taxon>Microbotryomycetes</taxon>
        <taxon>Sporidiobolales</taxon>
        <taxon>Sporidiobolaceae</taxon>
        <taxon>Rhodotorula</taxon>
    </lineage>
</organism>
<dbReference type="Proteomes" id="UP000239560">
    <property type="component" value="Unassembled WGS sequence"/>
</dbReference>
<dbReference type="EMBL" id="LCTV02000007">
    <property type="protein sequence ID" value="PRQ73667.1"/>
    <property type="molecule type" value="Genomic_DNA"/>
</dbReference>
<proteinExistence type="predicted"/>
<gene>
    <name evidence="3" type="ORF">AAT19DRAFT_15234</name>
</gene>
<evidence type="ECO:0000313" key="4">
    <source>
        <dbReference type="Proteomes" id="UP000239560"/>
    </source>
</evidence>
<dbReference type="AlphaFoldDB" id="A0A2T0A6P0"/>
<protein>
    <submittedName>
        <fullName evidence="3">Uncharacterized protein</fullName>
    </submittedName>
</protein>
<feature type="compositionally biased region" description="Gly residues" evidence="1">
    <location>
        <begin position="190"/>
        <end position="200"/>
    </location>
</feature>
<keyword evidence="2" id="KW-0812">Transmembrane</keyword>